<dbReference type="AlphaFoldDB" id="A0AA38C030"/>
<evidence type="ECO:0000313" key="2">
    <source>
        <dbReference type="Proteomes" id="UP000824469"/>
    </source>
</evidence>
<comment type="caution">
    <text evidence="1">The sequence shown here is derived from an EMBL/GenBank/DDBJ whole genome shotgun (WGS) entry which is preliminary data.</text>
</comment>
<gene>
    <name evidence="1" type="ORF">KI387_043042</name>
</gene>
<proteinExistence type="predicted"/>
<evidence type="ECO:0000313" key="1">
    <source>
        <dbReference type="EMBL" id="KAH9291771.1"/>
    </source>
</evidence>
<accession>A0AA38C030</accession>
<name>A0AA38C030_TAXCH</name>
<dbReference type="EMBL" id="JAHRHJ020003413">
    <property type="protein sequence ID" value="KAH9291771.1"/>
    <property type="molecule type" value="Genomic_DNA"/>
</dbReference>
<keyword evidence="2" id="KW-1185">Reference proteome</keyword>
<sequence>CQREFTPPPLPPQVKIESANDITKEAVKIALIRAIQFYANIQAHDEHCPGDYGGPMFLMP</sequence>
<organism evidence="1 2">
    <name type="scientific">Taxus chinensis</name>
    <name type="common">Chinese yew</name>
    <name type="synonym">Taxus wallichiana var. chinensis</name>
    <dbReference type="NCBI Taxonomy" id="29808"/>
    <lineage>
        <taxon>Eukaryota</taxon>
        <taxon>Viridiplantae</taxon>
        <taxon>Streptophyta</taxon>
        <taxon>Embryophyta</taxon>
        <taxon>Tracheophyta</taxon>
        <taxon>Spermatophyta</taxon>
        <taxon>Pinopsida</taxon>
        <taxon>Pinidae</taxon>
        <taxon>Conifers II</taxon>
        <taxon>Cupressales</taxon>
        <taxon>Taxaceae</taxon>
        <taxon>Taxus</taxon>
    </lineage>
</organism>
<feature type="non-terminal residue" evidence="1">
    <location>
        <position position="60"/>
    </location>
</feature>
<reference evidence="1 2" key="1">
    <citation type="journal article" date="2021" name="Nat. Plants">
        <title>The Taxus genome provides insights into paclitaxel biosynthesis.</title>
        <authorList>
            <person name="Xiong X."/>
            <person name="Gou J."/>
            <person name="Liao Q."/>
            <person name="Li Y."/>
            <person name="Zhou Q."/>
            <person name="Bi G."/>
            <person name="Li C."/>
            <person name="Du R."/>
            <person name="Wang X."/>
            <person name="Sun T."/>
            <person name="Guo L."/>
            <person name="Liang H."/>
            <person name="Lu P."/>
            <person name="Wu Y."/>
            <person name="Zhang Z."/>
            <person name="Ro D.K."/>
            <person name="Shang Y."/>
            <person name="Huang S."/>
            <person name="Yan J."/>
        </authorList>
    </citation>
    <scope>NUCLEOTIDE SEQUENCE [LARGE SCALE GENOMIC DNA]</scope>
    <source>
        <strain evidence="1">Ta-2019</strain>
    </source>
</reference>
<protein>
    <submittedName>
        <fullName evidence="1">Uncharacterized protein</fullName>
    </submittedName>
</protein>
<dbReference type="Proteomes" id="UP000824469">
    <property type="component" value="Unassembled WGS sequence"/>
</dbReference>
<feature type="non-terminal residue" evidence="1">
    <location>
        <position position="1"/>
    </location>
</feature>